<keyword evidence="1" id="KW-0805">Transcription regulation</keyword>
<dbReference type="GO" id="GO:0000976">
    <property type="term" value="F:transcription cis-regulatory region binding"/>
    <property type="evidence" value="ECO:0007669"/>
    <property type="project" value="TreeGrafter"/>
</dbReference>
<comment type="caution">
    <text evidence="5">The sequence shown here is derived from an EMBL/GenBank/DDBJ whole genome shotgun (WGS) entry which is preliminary data.</text>
</comment>
<dbReference type="HOGENOM" id="CLU_047522_3_0_6"/>
<dbReference type="Pfam" id="PF12833">
    <property type="entry name" value="HTH_18"/>
    <property type="match status" value="1"/>
</dbReference>
<keyword evidence="3" id="KW-0804">Transcription</keyword>
<dbReference type="PATRIC" id="fig|1318628.3.peg.3150"/>
<evidence type="ECO:0000256" key="3">
    <source>
        <dbReference type="ARBA" id="ARBA00023163"/>
    </source>
</evidence>
<organism evidence="5 6">
    <name type="scientific">Marinobacter lipolyticus SM19</name>
    <dbReference type="NCBI Taxonomy" id="1318628"/>
    <lineage>
        <taxon>Bacteria</taxon>
        <taxon>Pseudomonadati</taxon>
        <taxon>Pseudomonadota</taxon>
        <taxon>Gammaproteobacteria</taxon>
        <taxon>Pseudomonadales</taxon>
        <taxon>Marinobacteraceae</taxon>
        <taxon>Marinobacter</taxon>
    </lineage>
</organism>
<dbReference type="Proteomes" id="UP000016540">
    <property type="component" value="Unassembled WGS sequence"/>
</dbReference>
<dbReference type="InterPro" id="IPR009057">
    <property type="entry name" value="Homeodomain-like_sf"/>
</dbReference>
<dbReference type="RefSeq" id="WP_012139343.1">
    <property type="nucleotide sequence ID" value="NZ_KE007328.1"/>
</dbReference>
<evidence type="ECO:0000313" key="6">
    <source>
        <dbReference type="Proteomes" id="UP000016540"/>
    </source>
</evidence>
<dbReference type="SUPFAM" id="SSF46689">
    <property type="entry name" value="Homeodomain-like"/>
    <property type="match status" value="1"/>
</dbReference>
<dbReference type="PANTHER" id="PTHR47894">
    <property type="entry name" value="HTH-TYPE TRANSCRIPTIONAL REGULATOR GADX"/>
    <property type="match status" value="1"/>
</dbReference>
<dbReference type="PANTHER" id="PTHR47894:SF1">
    <property type="entry name" value="HTH-TYPE TRANSCRIPTIONAL REGULATOR VQSM"/>
    <property type="match status" value="1"/>
</dbReference>
<dbReference type="GO" id="GO:0005829">
    <property type="term" value="C:cytosol"/>
    <property type="evidence" value="ECO:0007669"/>
    <property type="project" value="TreeGrafter"/>
</dbReference>
<sequence>MNQMTQANPTALASIPTSYTRLIAQELGMHAGNLPELLRGTHLTVEQLLDEATRLTAQQQIQVIENALRLSEDDRLGLRIGKRLTPAAHGPMGYLASSSPNLLAAIEAFQAFLPTRVSFVRLDLSQSHGQLIIRCNIDAEMSPEASRFMAEICALAMLSCAEFIIGRPAHEFQTCFMHPDPGPDAGYADHIPGKYSFSGDELLVRAPMELCRIPNVSANHESYALAREQCEAILANLSGEPDSCRRQIETMMLSFPIGTLTEEDAAAALFISKRTLSRRLKQEGVGFRQIRDEILARQARSYLRDGRLSVEAIATLLNYHDSASFRRAFKRWSGMTPDRYRQVGDL</sequence>
<evidence type="ECO:0000256" key="1">
    <source>
        <dbReference type="ARBA" id="ARBA00023015"/>
    </source>
</evidence>
<name>R8AWX4_9GAMM</name>
<gene>
    <name evidence="5" type="ORF">MARLIPOL_15754</name>
</gene>
<accession>R8AWX4</accession>
<dbReference type="Gene3D" id="1.10.10.60">
    <property type="entry name" value="Homeodomain-like"/>
    <property type="match status" value="1"/>
</dbReference>
<protein>
    <submittedName>
        <fullName evidence="5">AraC family transcriptional regulator</fullName>
    </submittedName>
</protein>
<feature type="domain" description="HTH araC/xylS-type" evidence="4">
    <location>
        <begin position="245"/>
        <end position="343"/>
    </location>
</feature>
<dbReference type="EMBL" id="ASAD01000021">
    <property type="protein sequence ID" value="EON90848.1"/>
    <property type="molecule type" value="Genomic_DNA"/>
</dbReference>
<dbReference type="PROSITE" id="PS01124">
    <property type="entry name" value="HTH_ARAC_FAMILY_2"/>
    <property type="match status" value="1"/>
</dbReference>
<dbReference type="Pfam" id="PF12625">
    <property type="entry name" value="Arabinose_bd"/>
    <property type="match status" value="1"/>
</dbReference>
<dbReference type="InterPro" id="IPR032687">
    <property type="entry name" value="AraC-type_N"/>
</dbReference>
<keyword evidence="2" id="KW-0238">DNA-binding</keyword>
<dbReference type="SMART" id="SM00342">
    <property type="entry name" value="HTH_ARAC"/>
    <property type="match status" value="1"/>
</dbReference>
<proteinExistence type="predicted"/>
<dbReference type="STRING" id="1318628.MARLIPOL_15754"/>
<evidence type="ECO:0000256" key="2">
    <source>
        <dbReference type="ARBA" id="ARBA00023125"/>
    </source>
</evidence>
<dbReference type="InterPro" id="IPR018060">
    <property type="entry name" value="HTH_AraC"/>
</dbReference>
<dbReference type="OrthoDB" id="6079354at2"/>
<dbReference type="GO" id="GO:0003700">
    <property type="term" value="F:DNA-binding transcription factor activity"/>
    <property type="evidence" value="ECO:0007669"/>
    <property type="project" value="InterPro"/>
</dbReference>
<keyword evidence="6" id="KW-1185">Reference proteome</keyword>
<evidence type="ECO:0000259" key="4">
    <source>
        <dbReference type="PROSITE" id="PS01124"/>
    </source>
</evidence>
<dbReference type="AlphaFoldDB" id="R8AWX4"/>
<dbReference type="eggNOG" id="COG2207">
    <property type="taxonomic scope" value="Bacteria"/>
</dbReference>
<evidence type="ECO:0000313" key="5">
    <source>
        <dbReference type="EMBL" id="EON90848.1"/>
    </source>
</evidence>
<reference evidence="5 6" key="1">
    <citation type="journal article" date="2013" name="Genome Announc.">
        <title>Draft Genome Sequence of the Moderately Halophilic Bacterium Marinobacter lipolyticus Strain SM19.</title>
        <authorList>
            <person name="Papke R.T."/>
            <person name="de la Haba R.R."/>
            <person name="Infante-Dominguez C."/>
            <person name="Perez D."/>
            <person name="Sanchez-Porro C."/>
            <person name="Lapierre P."/>
            <person name="Ventosa A."/>
        </authorList>
    </citation>
    <scope>NUCLEOTIDE SEQUENCE [LARGE SCALE GENOMIC DNA]</scope>
    <source>
        <strain evidence="5 6">SM19</strain>
    </source>
</reference>